<reference evidence="2" key="1">
    <citation type="submission" date="2022-12" db="EMBL/GenBank/DDBJ databases">
        <title>Draft genome assemblies for two species of Escallonia (Escalloniales).</title>
        <authorList>
            <person name="Chanderbali A."/>
            <person name="Dervinis C."/>
            <person name="Anghel I."/>
            <person name="Soltis D."/>
            <person name="Soltis P."/>
            <person name="Zapata F."/>
        </authorList>
    </citation>
    <scope>NUCLEOTIDE SEQUENCE</scope>
    <source>
        <strain evidence="2">UCBG64.0493</strain>
        <tissue evidence="2">Leaf</tissue>
    </source>
</reference>
<dbReference type="EMBL" id="JAVXUP010002822">
    <property type="protein sequence ID" value="KAK3001248.1"/>
    <property type="molecule type" value="Genomic_DNA"/>
</dbReference>
<comment type="caution">
    <text evidence="2">The sequence shown here is derived from an EMBL/GenBank/DDBJ whole genome shotgun (WGS) entry which is preliminary data.</text>
</comment>
<keyword evidence="3" id="KW-1185">Reference proteome</keyword>
<accession>A0AA88V6V8</accession>
<proteinExistence type="predicted"/>
<dbReference type="Proteomes" id="UP001188597">
    <property type="component" value="Unassembled WGS sequence"/>
</dbReference>
<sequence>MLMLSEMLERMMAAPRNVSPVWGSKTLELVPVQVIALKWTPLAISLAVACVILWSSSIIKDDFRMYVVPTLSHRMRGMAFKGKRSSRSKLVSQLVSARAAATAQYSASVEDRDTERCFLEHHEMGFAAADFDNAIAKDLIDLELTDCAMVGCLEIVVSRDRMAAEMALYSEPRPCRILTMSCTFVMAAPAVASSSAMERMSRCEIVTANKLDGQLRGRIKLHDSGIANGIVGVDNRGVGGHYLRKAVEERIGAREPEARQQQQKVVHSSQRLVATAKTRGN</sequence>
<feature type="region of interest" description="Disordered" evidence="1">
    <location>
        <begin position="255"/>
        <end position="281"/>
    </location>
</feature>
<dbReference type="AlphaFoldDB" id="A0AA88V6V8"/>
<evidence type="ECO:0000313" key="2">
    <source>
        <dbReference type="EMBL" id="KAK3001248.1"/>
    </source>
</evidence>
<feature type="compositionally biased region" description="Polar residues" evidence="1">
    <location>
        <begin position="259"/>
        <end position="272"/>
    </location>
</feature>
<protein>
    <submittedName>
        <fullName evidence="2">Uncharacterized protein</fullName>
    </submittedName>
</protein>
<organism evidence="2 3">
    <name type="scientific">Escallonia herrerae</name>
    <dbReference type="NCBI Taxonomy" id="1293975"/>
    <lineage>
        <taxon>Eukaryota</taxon>
        <taxon>Viridiplantae</taxon>
        <taxon>Streptophyta</taxon>
        <taxon>Embryophyta</taxon>
        <taxon>Tracheophyta</taxon>
        <taxon>Spermatophyta</taxon>
        <taxon>Magnoliopsida</taxon>
        <taxon>eudicotyledons</taxon>
        <taxon>Gunneridae</taxon>
        <taxon>Pentapetalae</taxon>
        <taxon>asterids</taxon>
        <taxon>campanulids</taxon>
        <taxon>Escalloniales</taxon>
        <taxon>Escalloniaceae</taxon>
        <taxon>Escallonia</taxon>
    </lineage>
</organism>
<gene>
    <name evidence="2" type="ORF">RJ639_020375</name>
</gene>
<evidence type="ECO:0000256" key="1">
    <source>
        <dbReference type="SAM" id="MobiDB-lite"/>
    </source>
</evidence>
<name>A0AA88V6V8_9ASTE</name>
<evidence type="ECO:0000313" key="3">
    <source>
        <dbReference type="Proteomes" id="UP001188597"/>
    </source>
</evidence>